<evidence type="ECO:0000313" key="1">
    <source>
        <dbReference type="EMBL" id="SVA97696.1"/>
    </source>
</evidence>
<name>A0A382A825_9ZZZZ</name>
<dbReference type="AlphaFoldDB" id="A0A382A825"/>
<proteinExistence type="predicted"/>
<sequence>MAEGLSETIKGSGLALEFLRKKQ</sequence>
<accession>A0A382A825</accession>
<gene>
    <name evidence="1" type="ORF">METZ01_LOCUS150550</name>
</gene>
<reference evidence="1" key="1">
    <citation type="submission" date="2018-05" db="EMBL/GenBank/DDBJ databases">
        <authorList>
            <person name="Lanie J.A."/>
            <person name="Ng W.-L."/>
            <person name="Kazmierczak K.M."/>
            <person name="Andrzejewski T.M."/>
            <person name="Davidsen T.M."/>
            <person name="Wayne K.J."/>
            <person name="Tettelin H."/>
            <person name="Glass J.I."/>
            <person name="Rusch D."/>
            <person name="Podicherti R."/>
            <person name="Tsui H.-C.T."/>
            <person name="Winkler M.E."/>
        </authorList>
    </citation>
    <scope>NUCLEOTIDE SEQUENCE</scope>
</reference>
<protein>
    <submittedName>
        <fullName evidence="1">Uncharacterized protein</fullName>
    </submittedName>
</protein>
<dbReference type="EMBL" id="UINC01024313">
    <property type="protein sequence ID" value="SVA97696.1"/>
    <property type="molecule type" value="Genomic_DNA"/>
</dbReference>
<organism evidence="1">
    <name type="scientific">marine metagenome</name>
    <dbReference type="NCBI Taxonomy" id="408172"/>
    <lineage>
        <taxon>unclassified sequences</taxon>
        <taxon>metagenomes</taxon>
        <taxon>ecological metagenomes</taxon>
    </lineage>
</organism>